<name>A0A7J8GAL8_ROUAE</name>
<dbReference type="EMBL" id="JACASE010000006">
    <property type="protein sequence ID" value="KAF6456888.1"/>
    <property type="molecule type" value="Genomic_DNA"/>
</dbReference>
<sequence length="130" mass="13882">MRADLEGKRRSTASLQNESGSWETLQDAIAGRWIYPQCLGKTDKKSAYLLRIQGFLVSTVVDVCLLGVDSAALHRNPLQPQTRGGSDSGSGGCGGGSSSSSSQKQQQQQQQLLPMLSSKVCDLVETPQLA</sequence>
<organism evidence="2 3">
    <name type="scientific">Rousettus aegyptiacus</name>
    <name type="common">Egyptian fruit bat</name>
    <name type="synonym">Pteropus aegyptiacus</name>
    <dbReference type="NCBI Taxonomy" id="9407"/>
    <lineage>
        <taxon>Eukaryota</taxon>
        <taxon>Metazoa</taxon>
        <taxon>Chordata</taxon>
        <taxon>Craniata</taxon>
        <taxon>Vertebrata</taxon>
        <taxon>Euteleostomi</taxon>
        <taxon>Mammalia</taxon>
        <taxon>Eutheria</taxon>
        <taxon>Laurasiatheria</taxon>
        <taxon>Chiroptera</taxon>
        <taxon>Yinpterochiroptera</taxon>
        <taxon>Pteropodoidea</taxon>
        <taxon>Pteropodidae</taxon>
        <taxon>Rousettinae</taxon>
        <taxon>Rousettus</taxon>
    </lineage>
</organism>
<gene>
    <name evidence="2" type="ORF">HJG63_011521</name>
</gene>
<protein>
    <submittedName>
        <fullName evidence="2">Uncharacterized protein</fullName>
    </submittedName>
</protein>
<reference evidence="2 3" key="1">
    <citation type="journal article" date="2020" name="Nature">
        <title>Six reference-quality genomes reveal evolution of bat adaptations.</title>
        <authorList>
            <person name="Jebb D."/>
            <person name="Huang Z."/>
            <person name="Pippel M."/>
            <person name="Hughes G.M."/>
            <person name="Lavrichenko K."/>
            <person name="Devanna P."/>
            <person name="Winkler S."/>
            <person name="Jermiin L.S."/>
            <person name="Skirmuntt E.C."/>
            <person name="Katzourakis A."/>
            <person name="Burkitt-Gray L."/>
            <person name="Ray D.A."/>
            <person name="Sullivan K.A.M."/>
            <person name="Roscito J.G."/>
            <person name="Kirilenko B.M."/>
            <person name="Davalos L.M."/>
            <person name="Corthals A.P."/>
            <person name="Power M.L."/>
            <person name="Jones G."/>
            <person name="Ransome R.D."/>
            <person name="Dechmann D.K.N."/>
            <person name="Locatelli A.G."/>
            <person name="Puechmaille S.J."/>
            <person name="Fedrigo O."/>
            <person name="Jarvis E.D."/>
            <person name="Hiller M."/>
            <person name="Vernes S.C."/>
            <person name="Myers E.W."/>
            <person name="Teeling E.C."/>
        </authorList>
    </citation>
    <scope>NUCLEOTIDE SEQUENCE [LARGE SCALE GENOMIC DNA]</scope>
    <source>
        <strain evidence="2">MRouAeg1</strain>
        <tissue evidence="2">Muscle</tissue>
    </source>
</reference>
<evidence type="ECO:0000256" key="1">
    <source>
        <dbReference type="SAM" id="MobiDB-lite"/>
    </source>
</evidence>
<feature type="compositionally biased region" description="Gly residues" evidence="1">
    <location>
        <begin position="86"/>
        <end position="97"/>
    </location>
</feature>
<feature type="compositionally biased region" description="Low complexity" evidence="1">
    <location>
        <begin position="98"/>
        <end position="111"/>
    </location>
</feature>
<accession>A0A7J8GAL8</accession>
<keyword evidence="3" id="KW-1185">Reference proteome</keyword>
<evidence type="ECO:0000313" key="2">
    <source>
        <dbReference type="EMBL" id="KAF6456888.1"/>
    </source>
</evidence>
<dbReference type="AlphaFoldDB" id="A0A7J8GAL8"/>
<proteinExistence type="predicted"/>
<dbReference type="Proteomes" id="UP000593571">
    <property type="component" value="Unassembled WGS sequence"/>
</dbReference>
<feature type="region of interest" description="Disordered" evidence="1">
    <location>
        <begin position="75"/>
        <end position="114"/>
    </location>
</feature>
<comment type="caution">
    <text evidence="2">The sequence shown here is derived from an EMBL/GenBank/DDBJ whole genome shotgun (WGS) entry which is preliminary data.</text>
</comment>
<evidence type="ECO:0000313" key="3">
    <source>
        <dbReference type="Proteomes" id="UP000593571"/>
    </source>
</evidence>